<organism evidence="6 7">
    <name type="scientific">Holothuria leucospilota</name>
    <name type="common">Black long sea cucumber</name>
    <name type="synonym">Mertensiothuria leucospilota</name>
    <dbReference type="NCBI Taxonomy" id="206669"/>
    <lineage>
        <taxon>Eukaryota</taxon>
        <taxon>Metazoa</taxon>
        <taxon>Echinodermata</taxon>
        <taxon>Eleutherozoa</taxon>
        <taxon>Echinozoa</taxon>
        <taxon>Holothuroidea</taxon>
        <taxon>Aspidochirotacea</taxon>
        <taxon>Aspidochirotida</taxon>
        <taxon>Holothuriidae</taxon>
        <taxon>Holothuria</taxon>
    </lineage>
</organism>
<comment type="caution">
    <text evidence="6">The sequence shown here is derived from an EMBL/GenBank/DDBJ whole genome shotgun (WGS) entry which is preliminary data.</text>
</comment>
<dbReference type="InterPro" id="IPR036638">
    <property type="entry name" value="HLH_DNA-bd_sf"/>
</dbReference>
<gene>
    <name evidence="6" type="ORF">HOLleu_14952</name>
</gene>
<evidence type="ECO:0000256" key="1">
    <source>
        <dbReference type="ARBA" id="ARBA00023015"/>
    </source>
</evidence>
<dbReference type="InterPro" id="IPR040238">
    <property type="entry name" value="TAL-like"/>
</dbReference>
<keyword evidence="2" id="KW-0238">DNA-binding</keyword>
<name>A0A9Q1C932_HOLLE</name>
<dbReference type="Gene3D" id="4.10.280.10">
    <property type="entry name" value="Helix-loop-helix DNA-binding domain"/>
    <property type="match status" value="1"/>
</dbReference>
<feature type="region of interest" description="Disordered" evidence="4">
    <location>
        <begin position="299"/>
        <end position="343"/>
    </location>
</feature>
<evidence type="ECO:0000256" key="3">
    <source>
        <dbReference type="ARBA" id="ARBA00023163"/>
    </source>
</evidence>
<dbReference type="GO" id="GO:0046983">
    <property type="term" value="F:protein dimerization activity"/>
    <property type="evidence" value="ECO:0007669"/>
    <property type="project" value="InterPro"/>
</dbReference>
<proteinExistence type="predicted"/>
<dbReference type="OrthoDB" id="10069510at2759"/>
<dbReference type="PANTHER" id="PTHR13864:SF15">
    <property type="entry name" value="T-CELL ACUTE LYMPHOCYTIC LEUKEMIA PROTEIN 1 HOMOLOG-RELATED"/>
    <property type="match status" value="1"/>
</dbReference>
<feature type="domain" description="BHLH" evidence="5">
    <location>
        <begin position="223"/>
        <end position="275"/>
    </location>
</feature>
<dbReference type="Pfam" id="PF00010">
    <property type="entry name" value="HLH"/>
    <property type="match status" value="1"/>
</dbReference>
<evidence type="ECO:0000313" key="7">
    <source>
        <dbReference type="Proteomes" id="UP001152320"/>
    </source>
</evidence>
<evidence type="ECO:0000259" key="5">
    <source>
        <dbReference type="PROSITE" id="PS50888"/>
    </source>
</evidence>
<keyword evidence="3" id="KW-0804">Transcription</keyword>
<evidence type="ECO:0000256" key="4">
    <source>
        <dbReference type="SAM" id="MobiDB-lite"/>
    </source>
</evidence>
<feature type="compositionally biased region" description="Polar residues" evidence="4">
    <location>
        <begin position="299"/>
        <end position="331"/>
    </location>
</feature>
<protein>
    <submittedName>
        <fullName evidence="6">T-cell acute lymphocytic leukemia protein 1-like</fullName>
    </submittedName>
</protein>
<dbReference type="FunFam" id="4.10.280.10:FF:000015">
    <property type="entry name" value="T-cell acute lymphocytic leukemia 1"/>
    <property type="match status" value="1"/>
</dbReference>
<dbReference type="EMBL" id="JAIZAY010000006">
    <property type="protein sequence ID" value="KAJ8040612.1"/>
    <property type="molecule type" value="Genomic_DNA"/>
</dbReference>
<sequence length="393" mass="43710">MIKQILHSLPSQSLSSSKTSIMFDNLISPTIDTSHQDSPAGFLSMNSDTVLLGTQELKKIAMKRKSSAIDGSEDFEVVKKFIFPTKMTSPESTPLNGSPTDCFSSYDHTVSGHQSHFKSVPHIELPTRNHSNFSYQQSIHSSQLHLSESETFQAASKALDNKPIPYNTWDNTNTVSINSDLTDSRSYVSNLAMRRRGTAGLYFCQQGMLPLASSDVKKAAKSTRRAFTNCRERERQQNVNAAYAELRKLLPTHPIDKKLSKNEILRMTIRYINFLVKLRDEQEEEAKRLQGVSVDSLKNGQNGCDTSPVTVKTEQVDSPPSVVNTPLSSFSKDQRPRSCESWAESGFEDYEPSIADESPSLSENGYGAEMIEDMCNSASPWISSPDSLVVETT</sequence>
<evidence type="ECO:0000256" key="2">
    <source>
        <dbReference type="ARBA" id="ARBA00023125"/>
    </source>
</evidence>
<dbReference type="GO" id="GO:0000981">
    <property type="term" value="F:DNA-binding transcription factor activity, RNA polymerase II-specific"/>
    <property type="evidence" value="ECO:0007669"/>
    <property type="project" value="InterPro"/>
</dbReference>
<dbReference type="SMART" id="SM00353">
    <property type="entry name" value="HLH"/>
    <property type="match status" value="1"/>
</dbReference>
<accession>A0A9Q1C932</accession>
<dbReference type="PROSITE" id="PS50888">
    <property type="entry name" value="BHLH"/>
    <property type="match status" value="1"/>
</dbReference>
<keyword evidence="1" id="KW-0805">Transcription regulation</keyword>
<dbReference type="AlphaFoldDB" id="A0A9Q1C932"/>
<dbReference type="PANTHER" id="PTHR13864">
    <property type="entry name" value="T-CELL ACUTE LYMPHOCYTIC LEUKEMIA/STEM CELL LEUKEMIA-RELATED"/>
    <property type="match status" value="1"/>
</dbReference>
<dbReference type="Proteomes" id="UP001152320">
    <property type="component" value="Chromosome 6"/>
</dbReference>
<dbReference type="GO" id="GO:0000978">
    <property type="term" value="F:RNA polymerase II cis-regulatory region sequence-specific DNA binding"/>
    <property type="evidence" value="ECO:0007669"/>
    <property type="project" value="TreeGrafter"/>
</dbReference>
<reference evidence="6" key="1">
    <citation type="submission" date="2021-10" db="EMBL/GenBank/DDBJ databases">
        <title>Tropical sea cucumber genome reveals ecological adaptation and Cuvierian tubules defense mechanism.</title>
        <authorList>
            <person name="Chen T."/>
        </authorList>
    </citation>
    <scope>NUCLEOTIDE SEQUENCE</scope>
    <source>
        <strain evidence="6">Nanhai2018</strain>
        <tissue evidence="6">Muscle</tissue>
    </source>
</reference>
<dbReference type="SUPFAM" id="SSF47459">
    <property type="entry name" value="HLH, helix-loop-helix DNA-binding domain"/>
    <property type="match status" value="1"/>
</dbReference>
<dbReference type="InterPro" id="IPR011598">
    <property type="entry name" value="bHLH_dom"/>
</dbReference>
<evidence type="ECO:0000313" key="6">
    <source>
        <dbReference type="EMBL" id="KAJ8040612.1"/>
    </source>
</evidence>
<keyword evidence="7" id="KW-1185">Reference proteome</keyword>